<keyword evidence="4" id="KW-1185">Reference proteome</keyword>
<name>A0A9Q3ZEB5_9GAMM</name>
<dbReference type="EMBL" id="JAJVKT010000027">
    <property type="protein sequence ID" value="MCE7510628.1"/>
    <property type="molecule type" value="Genomic_DNA"/>
</dbReference>
<reference evidence="3" key="1">
    <citation type="submission" date="2022-01" db="EMBL/GenBank/DDBJ databases">
        <authorList>
            <person name="Karlyshev A.V."/>
            <person name="Jaspars M."/>
        </authorList>
    </citation>
    <scope>NUCLEOTIDE SEQUENCE</scope>
    <source>
        <strain evidence="3">AGSA3-2</strain>
    </source>
</reference>
<evidence type="ECO:0000256" key="2">
    <source>
        <dbReference type="SAM" id="MobiDB-lite"/>
    </source>
</evidence>
<evidence type="ECO:0000313" key="4">
    <source>
        <dbReference type="Proteomes" id="UP001107961"/>
    </source>
</evidence>
<feature type="compositionally biased region" description="Polar residues" evidence="2">
    <location>
        <begin position="7"/>
        <end position="19"/>
    </location>
</feature>
<evidence type="ECO:0000256" key="1">
    <source>
        <dbReference type="ARBA" id="ARBA00022649"/>
    </source>
</evidence>
<keyword evidence="1" id="KW-1277">Toxin-antitoxin system</keyword>
<dbReference type="Proteomes" id="UP001107961">
    <property type="component" value="Unassembled WGS sequence"/>
</dbReference>
<proteinExistence type="predicted"/>
<dbReference type="RefSeq" id="WP_205475307.1">
    <property type="nucleotide sequence ID" value="NZ_CBDDTQ010000003.1"/>
</dbReference>
<protein>
    <submittedName>
        <fullName evidence="3">Type II toxin-antitoxin system RelE/ParE family toxin</fullName>
    </submittedName>
</protein>
<dbReference type="InterPro" id="IPR035093">
    <property type="entry name" value="RelE/ParE_toxin_dom_sf"/>
</dbReference>
<sequence length="103" mass="11441">MNRILPSATNSRYCPSNSRPGEVPPVLLDKAPEAARRAGQVIEQHFLLLESTPTVGRPDEAIPVLRELVIPFGDSGHIALYRFEPADDTVYVLAFRHQKEAGY</sequence>
<dbReference type="AlphaFoldDB" id="A0A9Q3ZEB5"/>
<dbReference type="Pfam" id="PF05016">
    <property type="entry name" value="ParE_toxin"/>
    <property type="match status" value="1"/>
</dbReference>
<organism evidence="3 4">
    <name type="scientific">Alloalcanivorax xenomutans</name>
    <dbReference type="NCBI Taxonomy" id="1094342"/>
    <lineage>
        <taxon>Bacteria</taxon>
        <taxon>Pseudomonadati</taxon>
        <taxon>Pseudomonadota</taxon>
        <taxon>Gammaproteobacteria</taxon>
        <taxon>Oceanospirillales</taxon>
        <taxon>Alcanivoracaceae</taxon>
        <taxon>Alloalcanivorax</taxon>
    </lineage>
</organism>
<evidence type="ECO:0000313" key="3">
    <source>
        <dbReference type="EMBL" id="MCE7510628.1"/>
    </source>
</evidence>
<gene>
    <name evidence="3" type="ORF">LZG35_18475</name>
</gene>
<feature type="region of interest" description="Disordered" evidence="2">
    <location>
        <begin position="1"/>
        <end position="25"/>
    </location>
</feature>
<comment type="caution">
    <text evidence="3">The sequence shown here is derived from an EMBL/GenBank/DDBJ whole genome shotgun (WGS) entry which is preliminary data.</text>
</comment>
<dbReference type="InterPro" id="IPR007712">
    <property type="entry name" value="RelE/ParE_toxin"/>
</dbReference>
<dbReference type="Gene3D" id="3.30.2310.20">
    <property type="entry name" value="RelE-like"/>
    <property type="match status" value="1"/>
</dbReference>
<accession>A0A9Q3ZEB5</accession>